<accession>A0A1B9ITB9</accession>
<dbReference type="UniPathway" id="UPA00557">
    <property type="reaction ID" value="UER00614"/>
</dbReference>
<evidence type="ECO:0000256" key="8">
    <source>
        <dbReference type="ARBA" id="ARBA00022516"/>
    </source>
</evidence>
<evidence type="ECO:0000256" key="12">
    <source>
        <dbReference type="ARBA" id="ARBA00022842"/>
    </source>
</evidence>
<sequence length="434" mass="49088">MAMAFGASRPVASSCRSMIPVITPRSHFRSLYSSVTSPRIGFRFDNRMRSNRQRHACHTVRISISVRYYSSSNYGREKKTLPPDQQASYDRLRPIIDIFEAPIDWAVAYGSGVMKQAQVKPGDPPSLTDLLLSTPSPIDFHTLNLRQNPSHYPLHARKMGAKGIAHVQERWGAGVWYVTDVKINDISVKYGIISTPSLITDLAQWRTFYLSGRLHKPTLSLIHPSTPKLQEALDTNLQSALSLALLLIREESFTEDELWEKIAGLSYSGDPRMGIPGGENPQKIRNIVRGPGAREGFRDMYGRYLEEKGLRWVEGEKNVEGEVWTGDGEGLLCKPTSLEYHIELFSSLPTNLRQSVFKHFEPRQDIGTSEKEALKQVVQDTKFNSIISTELRNIIRTSALRQSVKGLFTAGFTKSFWYALAKFRKWLKGREGGR</sequence>
<keyword evidence="8" id="KW-0444">Lipid biosynthesis</keyword>
<evidence type="ECO:0000256" key="14">
    <source>
        <dbReference type="ARBA" id="ARBA00023128"/>
    </source>
</evidence>
<evidence type="ECO:0000256" key="7">
    <source>
        <dbReference type="ARBA" id="ARBA00018337"/>
    </source>
</evidence>
<gene>
    <name evidence="19" type="ORF">L486_03266</name>
</gene>
<evidence type="ECO:0000256" key="2">
    <source>
        <dbReference type="ARBA" id="ARBA00004443"/>
    </source>
</evidence>
<evidence type="ECO:0000256" key="16">
    <source>
        <dbReference type="ARBA" id="ARBA00023209"/>
    </source>
</evidence>
<comment type="subcellular location">
    <subcellularLocation>
        <location evidence="2">Mitochondrion inner membrane</location>
        <topology evidence="2">Peripheral membrane protein</topology>
        <orientation evidence="2">Matrix side</orientation>
    </subcellularLocation>
</comment>
<comment type="similarity">
    <text evidence="5">Belongs to the TAM41 family.</text>
</comment>
<evidence type="ECO:0000256" key="17">
    <source>
        <dbReference type="ARBA" id="ARBA00023264"/>
    </source>
</evidence>
<dbReference type="EC" id="2.7.7.41" evidence="6"/>
<comment type="cofactor">
    <cofactor evidence="1">
        <name>Mg(2+)</name>
        <dbReference type="ChEBI" id="CHEBI:18420"/>
    </cofactor>
</comment>
<dbReference type="Proteomes" id="UP000092583">
    <property type="component" value="Unassembled WGS sequence"/>
</dbReference>
<keyword evidence="15" id="KW-0472">Membrane</keyword>
<evidence type="ECO:0000256" key="10">
    <source>
        <dbReference type="ARBA" id="ARBA00022695"/>
    </source>
</evidence>
<keyword evidence="12" id="KW-0460">Magnesium</keyword>
<evidence type="ECO:0000256" key="4">
    <source>
        <dbReference type="ARBA" id="ARBA00005189"/>
    </source>
</evidence>
<dbReference type="GO" id="GO:0005743">
    <property type="term" value="C:mitochondrial inner membrane"/>
    <property type="evidence" value="ECO:0007669"/>
    <property type="project" value="UniProtKB-SubCell"/>
</dbReference>
<dbReference type="GO" id="GO:0016024">
    <property type="term" value="P:CDP-diacylglycerol biosynthetic process"/>
    <property type="evidence" value="ECO:0007669"/>
    <property type="project" value="UniProtKB-UniPathway"/>
</dbReference>
<dbReference type="OrthoDB" id="341477at2759"/>
<keyword evidence="16" id="KW-0594">Phospholipid biosynthesis</keyword>
<name>A0A1B9ITB9_9TREE</name>
<dbReference type="PANTHER" id="PTHR13619">
    <property type="entry name" value="PHOSPHATIDATE CYTIDYLYLTRANSFERASE, MITOCHONDRIAL"/>
    <property type="match status" value="1"/>
</dbReference>
<keyword evidence="10" id="KW-0548">Nucleotidyltransferase</keyword>
<dbReference type="PIRSF" id="PIRSF028840">
    <property type="entry name" value="Mmp37"/>
    <property type="match status" value="1"/>
</dbReference>
<comment type="pathway">
    <text evidence="4">Lipid metabolism.</text>
</comment>
<dbReference type="GO" id="GO:0032049">
    <property type="term" value="P:cardiolipin biosynthetic process"/>
    <property type="evidence" value="ECO:0007669"/>
    <property type="project" value="InterPro"/>
</dbReference>
<keyword evidence="17" id="KW-1208">Phospholipid metabolism</keyword>
<dbReference type="STRING" id="1331196.A0A1B9ITB9"/>
<keyword evidence="20" id="KW-1185">Reference proteome</keyword>
<evidence type="ECO:0000256" key="5">
    <source>
        <dbReference type="ARBA" id="ARBA00005458"/>
    </source>
</evidence>
<comment type="pathway">
    <text evidence="3">Phospholipid metabolism; CDP-diacylglycerol biosynthesis; CDP-diacylglycerol from sn-glycerol 3-phosphate: step 3/3.</text>
</comment>
<keyword evidence="14" id="KW-0496">Mitochondrion</keyword>
<proteinExistence type="inferred from homology"/>
<evidence type="ECO:0000256" key="15">
    <source>
        <dbReference type="ARBA" id="ARBA00023136"/>
    </source>
</evidence>
<evidence type="ECO:0000256" key="1">
    <source>
        <dbReference type="ARBA" id="ARBA00001946"/>
    </source>
</evidence>
<evidence type="ECO:0000313" key="19">
    <source>
        <dbReference type="EMBL" id="OCF58776.1"/>
    </source>
</evidence>
<dbReference type="EMBL" id="KI669461">
    <property type="protein sequence ID" value="OCF58776.1"/>
    <property type="molecule type" value="Genomic_DNA"/>
</dbReference>
<dbReference type="AlphaFoldDB" id="A0A1B9ITB9"/>
<dbReference type="PANTHER" id="PTHR13619:SF0">
    <property type="entry name" value="PHOSPHATIDATE CYTIDYLYLTRANSFERASE, MITOCHONDRIAL"/>
    <property type="match status" value="1"/>
</dbReference>
<reference evidence="20" key="2">
    <citation type="submission" date="2013-12" db="EMBL/GenBank/DDBJ databases">
        <title>Evolution of pathogenesis and genome organization in the Tremellales.</title>
        <authorList>
            <person name="Cuomo C."/>
            <person name="Litvintseva A."/>
            <person name="Heitman J."/>
            <person name="Chen Y."/>
            <person name="Sun S."/>
            <person name="Springer D."/>
            <person name="Dromer F."/>
            <person name="Young S."/>
            <person name="Zeng Q."/>
            <person name="Chapman S."/>
            <person name="Gujja S."/>
            <person name="Saif S."/>
            <person name="Birren B."/>
        </authorList>
    </citation>
    <scope>NUCLEOTIDE SEQUENCE [LARGE SCALE GENOMIC DNA]</scope>
    <source>
        <strain evidence="20">CBS 10435</strain>
    </source>
</reference>
<evidence type="ECO:0000256" key="11">
    <source>
        <dbReference type="ARBA" id="ARBA00022792"/>
    </source>
</evidence>
<protein>
    <recommendedName>
        <fullName evidence="7">Phosphatidate cytidylyltransferase, mitochondrial</fullName>
        <ecNumber evidence="6">2.7.7.41</ecNumber>
    </recommendedName>
    <alternativeName>
        <fullName evidence="18">CDP-diacylglycerol synthase</fullName>
    </alternativeName>
</protein>
<evidence type="ECO:0000313" key="20">
    <source>
        <dbReference type="Proteomes" id="UP000092583"/>
    </source>
</evidence>
<keyword evidence="9" id="KW-0808">Transferase</keyword>
<evidence type="ECO:0000256" key="3">
    <source>
        <dbReference type="ARBA" id="ARBA00005119"/>
    </source>
</evidence>
<reference evidence="19 20" key="1">
    <citation type="submission" date="2013-07" db="EMBL/GenBank/DDBJ databases">
        <title>The Genome Sequence of Kwoniella mangroviensis CBS10435.</title>
        <authorList>
            <consortium name="The Broad Institute Genome Sequencing Platform"/>
            <person name="Cuomo C."/>
            <person name="Litvintseva A."/>
            <person name="Chen Y."/>
            <person name="Heitman J."/>
            <person name="Sun S."/>
            <person name="Springer D."/>
            <person name="Dromer F."/>
            <person name="Young S.K."/>
            <person name="Zeng Q."/>
            <person name="Gargeya S."/>
            <person name="Fitzgerald M."/>
            <person name="Abouelleil A."/>
            <person name="Alvarado L."/>
            <person name="Berlin A.M."/>
            <person name="Chapman S.B."/>
            <person name="Dewar J."/>
            <person name="Goldberg J."/>
            <person name="Griggs A."/>
            <person name="Gujja S."/>
            <person name="Hansen M."/>
            <person name="Howarth C."/>
            <person name="Imamovic A."/>
            <person name="Larimer J."/>
            <person name="McCowan C."/>
            <person name="Murphy C."/>
            <person name="Pearson M."/>
            <person name="Priest M."/>
            <person name="Roberts A."/>
            <person name="Saif S."/>
            <person name="Shea T."/>
            <person name="Sykes S."/>
            <person name="Wortman J."/>
            <person name="Nusbaum C."/>
            <person name="Birren B."/>
        </authorList>
    </citation>
    <scope>NUCLEOTIDE SEQUENCE [LARGE SCALE GENOMIC DNA]</scope>
    <source>
        <strain evidence="19 20">CBS 10435</strain>
    </source>
</reference>
<dbReference type="InterPro" id="IPR015222">
    <property type="entry name" value="Tam41"/>
</dbReference>
<evidence type="ECO:0000256" key="9">
    <source>
        <dbReference type="ARBA" id="ARBA00022679"/>
    </source>
</evidence>
<keyword evidence="11" id="KW-0999">Mitochondrion inner membrane</keyword>
<dbReference type="GO" id="GO:0004605">
    <property type="term" value="F:phosphatidate cytidylyltransferase activity"/>
    <property type="evidence" value="ECO:0007669"/>
    <property type="project" value="UniProtKB-EC"/>
</dbReference>
<organism evidence="19 20">
    <name type="scientific">Kwoniella mangroviensis CBS 10435</name>
    <dbReference type="NCBI Taxonomy" id="1331196"/>
    <lineage>
        <taxon>Eukaryota</taxon>
        <taxon>Fungi</taxon>
        <taxon>Dikarya</taxon>
        <taxon>Basidiomycota</taxon>
        <taxon>Agaricomycotina</taxon>
        <taxon>Tremellomycetes</taxon>
        <taxon>Tremellales</taxon>
        <taxon>Cryptococcaceae</taxon>
        <taxon>Kwoniella</taxon>
    </lineage>
</organism>
<dbReference type="Pfam" id="PF09139">
    <property type="entry name" value="Tam41_Mmp37"/>
    <property type="match status" value="1"/>
</dbReference>
<keyword evidence="13" id="KW-0443">Lipid metabolism</keyword>
<evidence type="ECO:0000256" key="6">
    <source>
        <dbReference type="ARBA" id="ARBA00012487"/>
    </source>
</evidence>
<evidence type="ECO:0000256" key="18">
    <source>
        <dbReference type="ARBA" id="ARBA00029893"/>
    </source>
</evidence>
<evidence type="ECO:0000256" key="13">
    <source>
        <dbReference type="ARBA" id="ARBA00023098"/>
    </source>
</evidence>